<name>A0A8T0P637_PANVG</name>
<evidence type="ECO:0000256" key="1">
    <source>
        <dbReference type="SAM" id="MobiDB-lite"/>
    </source>
</evidence>
<dbReference type="AlphaFoldDB" id="A0A8T0P637"/>
<proteinExistence type="predicted"/>
<protein>
    <submittedName>
        <fullName evidence="2">Uncharacterized protein</fullName>
    </submittedName>
</protein>
<organism evidence="2 3">
    <name type="scientific">Panicum virgatum</name>
    <name type="common">Blackwell switchgrass</name>
    <dbReference type="NCBI Taxonomy" id="38727"/>
    <lineage>
        <taxon>Eukaryota</taxon>
        <taxon>Viridiplantae</taxon>
        <taxon>Streptophyta</taxon>
        <taxon>Embryophyta</taxon>
        <taxon>Tracheophyta</taxon>
        <taxon>Spermatophyta</taxon>
        <taxon>Magnoliopsida</taxon>
        <taxon>Liliopsida</taxon>
        <taxon>Poales</taxon>
        <taxon>Poaceae</taxon>
        <taxon>PACMAD clade</taxon>
        <taxon>Panicoideae</taxon>
        <taxon>Panicodae</taxon>
        <taxon>Paniceae</taxon>
        <taxon>Panicinae</taxon>
        <taxon>Panicum</taxon>
        <taxon>Panicum sect. Hiantes</taxon>
    </lineage>
</organism>
<comment type="caution">
    <text evidence="2">The sequence shown here is derived from an EMBL/GenBank/DDBJ whole genome shotgun (WGS) entry which is preliminary data.</text>
</comment>
<evidence type="ECO:0000313" key="2">
    <source>
        <dbReference type="EMBL" id="KAG2556458.1"/>
    </source>
</evidence>
<reference evidence="2" key="1">
    <citation type="submission" date="2020-05" db="EMBL/GenBank/DDBJ databases">
        <title>WGS assembly of Panicum virgatum.</title>
        <authorList>
            <person name="Lovell J.T."/>
            <person name="Jenkins J."/>
            <person name="Shu S."/>
            <person name="Juenger T.E."/>
            <person name="Schmutz J."/>
        </authorList>
    </citation>
    <scope>NUCLEOTIDE SEQUENCE</scope>
    <source>
        <strain evidence="2">AP13</strain>
    </source>
</reference>
<accession>A0A8T0P637</accession>
<sequence>MGMGHMHTETGVAPAARHDAHLPIRRPGSARARRCGPGGLARRGCAADPRRRRRGRAADAAAARTRGGVDAHVQPWFFYVF</sequence>
<evidence type="ECO:0000313" key="3">
    <source>
        <dbReference type="Proteomes" id="UP000823388"/>
    </source>
</evidence>
<keyword evidence="3" id="KW-1185">Reference proteome</keyword>
<gene>
    <name evidence="2" type="ORF">PVAP13_8NG079405</name>
</gene>
<feature type="region of interest" description="Disordered" evidence="1">
    <location>
        <begin position="1"/>
        <end position="66"/>
    </location>
</feature>
<dbReference type="EMBL" id="CM029052">
    <property type="protein sequence ID" value="KAG2556458.1"/>
    <property type="molecule type" value="Genomic_DNA"/>
</dbReference>
<dbReference type="Proteomes" id="UP000823388">
    <property type="component" value="Chromosome 8N"/>
</dbReference>